<proteinExistence type="predicted"/>
<dbReference type="EMBL" id="AP021861">
    <property type="protein sequence ID" value="BBO33648.1"/>
    <property type="molecule type" value="Genomic_DNA"/>
</dbReference>
<dbReference type="Proteomes" id="UP000326837">
    <property type="component" value="Chromosome"/>
</dbReference>
<dbReference type="AlphaFoldDB" id="A0A5K7XAT2"/>
<name>A0A5K7XAT2_9BACT</name>
<organism evidence="1 2">
    <name type="scientific">Lacipirellula parvula</name>
    <dbReference type="NCBI Taxonomy" id="2650471"/>
    <lineage>
        <taxon>Bacteria</taxon>
        <taxon>Pseudomonadati</taxon>
        <taxon>Planctomycetota</taxon>
        <taxon>Planctomycetia</taxon>
        <taxon>Pirellulales</taxon>
        <taxon>Lacipirellulaceae</taxon>
        <taxon>Lacipirellula</taxon>
    </lineage>
</organism>
<gene>
    <name evidence="1" type="ORF">PLANPX_3260</name>
</gene>
<keyword evidence="2" id="KW-1185">Reference proteome</keyword>
<sequence>MRCNAVGATRVDQSPYDSNICTSNAADRGVIHDTQLVFILKPCLILNQQPTMIHEAR</sequence>
<evidence type="ECO:0000313" key="1">
    <source>
        <dbReference type="EMBL" id="BBO33648.1"/>
    </source>
</evidence>
<reference evidence="2" key="1">
    <citation type="submission" date="2019-10" db="EMBL/GenBank/DDBJ databases">
        <title>Lacipirellula parvula gen. nov., sp. nov., representing a lineage of planctomycetes widespread in freshwater anoxic habitats, and description of the family Lacipirellulaceae.</title>
        <authorList>
            <person name="Dedysh S.N."/>
            <person name="Kulichevskaya I.S."/>
            <person name="Beletsky A.V."/>
            <person name="Rakitin A.L."/>
            <person name="Mardanov A.V."/>
            <person name="Ivanova A.A."/>
            <person name="Saltykova V.X."/>
            <person name="Rijpstra W.I.C."/>
            <person name="Sinninghe Damste J.S."/>
            <person name="Ravin N.V."/>
        </authorList>
    </citation>
    <scope>NUCLEOTIDE SEQUENCE [LARGE SCALE GENOMIC DNA]</scope>
    <source>
        <strain evidence="2">PX69</strain>
    </source>
</reference>
<protein>
    <submittedName>
        <fullName evidence="1">Uncharacterized protein</fullName>
    </submittedName>
</protein>
<dbReference type="KEGG" id="lpav:PLANPX_3260"/>
<accession>A0A5K7XAT2</accession>
<evidence type="ECO:0000313" key="2">
    <source>
        <dbReference type="Proteomes" id="UP000326837"/>
    </source>
</evidence>